<keyword evidence="3 6" id="KW-0812">Transmembrane</keyword>
<evidence type="ECO:0000313" key="8">
    <source>
        <dbReference type="Proteomes" id="UP001595956"/>
    </source>
</evidence>
<feature type="transmembrane region" description="Helical" evidence="6">
    <location>
        <begin position="77"/>
        <end position="97"/>
    </location>
</feature>
<sequence length="338" mass="36580">MSGEIAVPPTLVLILPDRPATAREASTPMDVAAWRERATATFELRRDQAKDLVDRIPILGRLLNEVVRVEFIDRCMLIAAQGLLALIPMLVVLAAFLPDLTSAGIESFSNAAGLGERGEGQVTAQVTPDQVRAQTGLIGIAITLFSATSFARAVQRMYERIWDVTHVGGVSGTRRCFLWLLGWLMTLQLVGALRTLMNGVDGLVADGLRLAIQALLLSALWWVTSWVLLFGRVPWHRLALGAVLTGTLGLLYNRGSSLVMPVYVDANADQFGTLGVILAVSTWLIGFAAVMVGSAVVGRVVSEDPTVRRLVSSALELAAEVRRQLARLRPRPDEPAAR</sequence>
<evidence type="ECO:0000256" key="1">
    <source>
        <dbReference type="ARBA" id="ARBA00004651"/>
    </source>
</evidence>
<comment type="subcellular location">
    <subcellularLocation>
        <location evidence="1">Cell membrane</location>
        <topology evidence="1">Multi-pass membrane protein</topology>
    </subcellularLocation>
</comment>
<dbReference type="Pfam" id="PF03631">
    <property type="entry name" value="Virul_fac_BrkB"/>
    <property type="match status" value="1"/>
</dbReference>
<feature type="transmembrane region" description="Helical" evidence="6">
    <location>
        <begin position="238"/>
        <end position="255"/>
    </location>
</feature>
<keyword evidence="2" id="KW-1003">Cell membrane</keyword>
<comment type="caution">
    <text evidence="7">The sequence shown here is derived from an EMBL/GenBank/DDBJ whole genome shotgun (WGS) entry which is preliminary data.</text>
</comment>
<evidence type="ECO:0000313" key="7">
    <source>
        <dbReference type="EMBL" id="MFC5492375.1"/>
    </source>
</evidence>
<dbReference type="Proteomes" id="UP001595956">
    <property type="component" value="Unassembled WGS sequence"/>
</dbReference>
<accession>A0ABW0MWF1</accession>
<gene>
    <name evidence="7" type="ORF">ACFPKY_04660</name>
</gene>
<dbReference type="RefSeq" id="WP_345176406.1">
    <property type="nucleotide sequence ID" value="NZ_BAABFQ010000006.1"/>
</dbReference>
<dbReference type="EMBL" id="JBHSMD010000001">
    <property type="protein sequence ID" value="MFC5492375.1"/>
    <property type="molecule type" value="Genomic_DNA"/>
</dbReference>
<evidence type="ECO:0000256" key="4">
    <source>
        <dbReference type="ARBA" id="ARBA00022989"/>
    </source>
</evidence>
<name>A0ABW0MWF1_9ACTN</name>
<evidence type="ECO:0000256" key="6">
    <source>
        <dbReference type="SAM" id="Phobius"/>
    </source>
</evidence>
<reference evidence="8" key="1">
    <citation type="journal article" date="2019" name="Int. J. Syst. Evol. Microbiol.">
        <title>The Global Catalogue of Microorganisms (GCM) 10K type strain sequencing project: providing services to taxonomists for standard genome sequencing and annotation.</title>
        <authorList>
            <consortium name="The Broad Institute Genomics Platform"/>
            <consortium name="The Broad Institute Genome Sequencing Center for Infectious Disease"/>
            <person name="Wu L."/>
            <person name="Ma J."/>
        </authorList>
    </citation>
    <scope>NUCLEOTIDE SEQUENCE [LARGE SCALE GENOMIC DNA]</scope>
    <source>
        <strain evidence="8">KACC 13778</strain>
    </source>
</reference>
<proteinExistence type="predicted"/>
<keyword evidence="4 6" id="KW-1133">Transmembrane helix</keyword>
<keyword evidence="5 6" id="KW-0472">Membrane</keyword>
<feature type="transmembrane region" description="Helical" evidence="6">
    <location>
        <begin position="176"/>
        <end position="196"/>
    </location>
</feature>
<evidence type="ECO:0000256" key="5">
    <source>
        <dbReference type="ARBA" id="ARBA00023136"/>
    </source>
</evidence>
<dbReference type="InterPro" id="IPR017039">
    <property type="entry name" value="Virul_fac_BrkB"/>
</dbReference>
<keyword evidence="8" id="KW-1185">Reference proteome</keyword>
<feature type="transmembrane region" description="Helical" evidence="6">
    <location>
        <begin position="275"/>
        <end position="301"/>
    </location>
</feature>
<feature type="transmembrane region" description="Helical" evidence="6">
    <location>
        <begin position="136"/>
        <end position="155"/>
    </location>
</feature>
<organism evidence="7 8">
    <name type="scientific">Nocardioides caricicola</name>
    <dbReference type="NCBI Taxonomy" id="634770"/>
    <lineage>
        <taxon>Bacteria</taxon>
        <taxon>Bacillati</taxon>
        <taxon>Actinomycetota</taxon>
        <taxon>Actinomycetes</taxon>
        <taxon>Propionibacteriales</taxon>
        <taxon>Nocardioidaceae</taxon>
        <taxon>Nocardioides</taxon>
    </lineage>
</organism>
<protein>
    <submittedName>
        <fullName evidence="7">YhjD/YihY/BrkB family envelope integrity protein</fullName>
    </submittedName>
</protein>
<evidence type="ECO:0000256" key="2">
    <source>
        <dbReference type="ARBA" id="ARBA00022475"/>
    </source>
</evidence>
<evidence type="ECO:0000256" key="3">
    <source>
        <dbReference type="ARBA" id="ARBA00022692"/>
    </source>
</evidence>
<feature type="transmembrane region" description="Helical" evidence="6">
    <location>
        <begin position="208"/>
        <end position="231"/>
    </location>
</feature>